<dbReference type="EMBL" id="AOUO01000424">
    <property type="protein sequence ID" value="EOD65303.1"/>
    <property type="molecule type" value="Genomic_DNA"/>
</dbReference>
<name>R1G170_9PSEU</name>
<organism evidence="1 2">
    <name type="scientific">Amycolatopsis vancoresmycina DSM 44592</name>
    <dbReference type="NCBI Taxonomy" id="1292037"/>
    <lineage>
        <taxon>Bacteria</taxon>
        <taxon>Bacillati</taxon>
        <taxon>Actinomycetota</taxon>
        <taxon>Actinomycetes</taxon>
        <taxon>Pseudonocardiales</taxon>
        <taxon>Pseudonocardiaceae</taxon>
        <taxon>Amycolatopsis</taxon>
    </lineage>
</organism>
<proteinExistence type="predicted"/>
<dbReference type="Proteomes" id="UP000014139">
    <property type="component" value="Unassembled WGS sequence"/>
</dbReference>
<gene>
    <name evidence="1" type="ORF">H480_27351</name>
</gene>
<protein>
    <submittedName>
        <fullName evidence="1">Amino acid adenylation domain-containing protein</fullName>
    </submittedName>
</protein>
<comment type="caution">
    <text evidence="1">The sequence shown here is derived from an EMBL/GenBank/DDBJ whole genome shotgun (WGS) entry which is preliminary data.</text>
</comment>
<sequence>MTDTLPGTGIDGPPLSYPDTTVAALVLAQAQRTPDAPAVRQGTTELTYAELVAAAWGVAAALRERGAGPETR</sequence>
<dbReference type="SUPFAM" id="SSF56801">
    <property type="entry name" value="Acetyl-CoA synthetase-like"/>
    <property type="match status" value="1"/>
</dbReference>
<dbReference type="RefSeq" id="WP_003101237.1">
    <property type="nucleotide sequence ID" value="NZ_AOUO01000424.1"/>
</dbReference>
<reference evidence="1 2" key="1">
    <citation type="submission" date="2013-02" db="EMBL/GenBank/DDBJ databases">
        <title>Draft genome sequence of Amycolatopsis vancoresmycina strain DSM 44592T.</title>
        <authorList>
            <person name="Kumar S."/>
            <person name="Kaur N."/>
            <person name="Kaur C."/>
            <person name="Raghava G.P.S."/>
            <person name="Mayilraj S."/>
        </authorList>
    </citation>
    <scope>NUCLEOTIDE SEQUENCE [LARGE SCALE GENOMIC DNA]</scope>
    <source>
        <strain evidence="1 2">DSM 44592</strain>
    </source>
</reference>
<dbReference type="AlphaFoldDB" id="R1G170"/>
<keyword evidence="2" id="KW-1185">Reference proteome</keyword>
<accession>R1G170</accession>
<dbReference type="Gene3D" id="3.40.50.12780">
    <property type="entry name" value="N-terminal domain of ligase-like"/>
    <property type="match status" value="1"/>
</dbReference>
<evidence type="ECO:0000313" key="1">
    <source>
        <dbReference type="EMBL" id="EOD65303.1"/>
    </source>
</evidence>
<evidence type="ECO:0000313" key="2">
    <source>
        <dbReference type="Proteomes" id="UP000014139"/>
    </source>
</evidence>
<feature type="non-terminal residue" evidence="1">
    <location>
        <position position="72"/>
    </location>
</feature>
<dbReference type="InterPro" id="IPR042099">
    <property type="entry name" value="ANL_N_sf"/>
</dbReference>